<name>A0A1D7VMT8_9ACTN</name>
<dbReference type="Proteomes" id="UP000094094">
    <property type="component" value="Chromosome"/>
</dbReference>
<gene>
    <name evidence="1" type="ORF">SL103_19080</name>
</gene>
<dbReference type="PANTHER" id="PTHR43875:SF1">
    <property type="entry name" value="OSMOPROTECTIVE COMPOUNDS UPTAKE ATP-BINDING PROTEIN GGTA"/>
    <property type="match status" value="1"/>
</dbReference>
<dbReference type="SUPFAM" id="SSF52540">
    <property type="entry name" value="P-loop containing nucleoside triphosphate hydrolases"/>
    <property type="match status" value="1"/>
</dbReference>
<evidence type="ECO:0000313" key="1">
    <source>
        <dbReference type="EMBL" id="AOP48052.1"/>
    </source>
</evidence>
<dbReference type="InterPro" id="IPR047641">
    <property type="entry name" value="ABC_transpr_MalK/UgpC-like"/>
</dbReference>
<dbReference type="Gene3D" id="2.40.50.100">
    <property type="match status" value="1"/>
</dbReference>
<organism evidence="1 2">
    <name type="scientific">Streptomyces lydicus</name>
    <dbReference type="NCBI Taxonomy" id="47763"/>
    <lineage>
        <taxon>Bacteria</taxon>
        <taxon>Bacillati</taxon>
        <taxon>Actinomycetota</taxon>
        <taxon>Actinomycetes</taxon>
        <taxon>Kitasatosporales</taxon>
        <taxon>Streptomycetaceae</taxon>
        <taxon>Streptomyces</taxon>
    </lineage>
</organism>
<evidence type="ECO:0000313" key="2">
    <source>
        <dbReference type="Proteomes" id="UP000094094"/>
    </source>
</evidence>
<dbReference type="KEGG" id="slc:SL103_19080"/>
<keyword evidence="2" id="KW-1185">Reference proteome</keyword>
<sequence length="148" mass="15753">MTTVSFEPLSHLDAKLRTRARTQIAALQGRLGGTTVHVTHDQVEAMTMGDRVAVLKDGVLQQCAAPRPLHDEPADVFAASFIGSPTRNLKEVRMADDGVQLGGSRLPLPRRVRAAGAAEGDGDRVVTGFRPGSTYFFSAATGERLPSA</sequence>
<dbReference type="OrthoDB" id="9802264at2"/>
<accession>A0A1D7VMT8</accession>
<dbReference type="AlphaFoldDB" id="A0A1D7VMT8"/>
<dbReference type="GO" id="GO:0016887">
    <property type="term" value="F:ATP hydrolysis activity"/>
    <property type="evidence" value="ECO:0007669"/>
    <property type="project" value="InterPro"/>
</dbReference>
<reference evidence="1 2" key="1">
    <citation type="submission" date="2016-09" db="EMBL/GenBank/DDBJ databases">
        <title>Complete genome sequencing of Streptomyces lydicus 103 and metabolic pathways analysis of antibiotic biosynthesis.</title>
        <authorList>
            <person name="Jia N."/>
            <person name="Ding M.-Z."/>
            <person name="Gao F."/>
            <person name="Yuan Y.-J."/>
        </authorList>
    </citation>
    <scope>NUCLEOTIDE SEQUENCE [LARGE SCALE GENOMIC DNA]</scope>
    <source>
        <strain evidence="1 2">103</strain>
    </source>
</reference>
<dbReference type="PANTHER" id="PTHR43875">
    <property type="entry name" value="MALTODEXTRIN IMPORT ATP-BINDING PROTEIN MSMX"/>
    <property type="match status" value="1"/>
</dbReference>
<dbReference type="InterPro" id="IPR027417">
    <property type="entry name" value="P-loop_NTPase"/>
</dbReference>
<dbReference type="EMBL" id="CP017157">
    <property type="protein sequence ID" value="AOP48052.1"/>
    <property type="molecule type" value="Genomic_DNA"/>
</dbReference>
<protein>
    <recommendedName>
        <fullName evidence="3">Transport-associated OB type 2 domain-containing protein</fullName>
    </recommendedName>
</protein>
<evidence type="ECO:0008006" key="3">
    <source>
        <dbReference type="Google" id="ProtNLM"/>
    </source>
</evidence>
<dbReference type="Gene3D" id="3.40.50.300">
    <property type="entry name" value="P-loop containing nucleotide triphosphate hydrolases"/>
    <property type="match status" value="1"/>
</dbReference>
<proteinExistence type="predicted"/>
<dbReference type="GO" id="GO:0055052">
    <property type="term" value="C:ATP-binding cassette (ABC) transporter complex, substrate-binding subunit-containing"/>
    <property type="evidence" value="ECO:0007669"/>
    <property type="project" value="TreeGrafter"/>
</dbReference>